<evidence type="ECO:0000256" key="4">
    <source>
        <dbReference type="SAM" id="MobiDB-lite"/>
    </source>
</evidence>
<dbReference type="Proteomes" id="UP000242287">
    <property type="component" value="Unassembled WGS sequence"/>
</dbReference>
<feature type="region of interest" description="Disordered" evidence="4">
    <location>
        <begin position="514"/>
        <end position="536"/>
    </location>
</feature>
<proteinExistence type="predicted"/>
<keyword evidence="1" id="KW-0677">Repeat</keyword>
<organism evidence="7 8">
    <name type="scientific">Amanita thiersii Skay4041</name>
    <dbReference type="NCBI Taxonomy" id="703135"/>
    <lineage>
        <taxon>Eukaryota</taxon>
        <taxon>Fungi</taxon>
        <taxon>Dikarya</taxon>
        <taxon>Basidiomycota</taxon>
        <taxon>Agaricomycotina</taxon>
        <taxon>Agaricomycetes</taxon>
        <taxon>Agaricomycetidae</taxon>
        <taxon>Agaricales</taxon>
        <taxon>Pluteineae</taxon>
        <taxon>Amanitaceae</taxon>
        <taxon>Amanita</taxon>
    </lineage>
</organism>
<sequence length="536" mass="56380">MSKAALDSDLYGDIYGEDDNEYIIPLHDENDEEADEQALSPQEGTLSGDASVTTETGSGASPKPKPTESSLKPTATSAAAEKNNTTTPSSSQADNSLPAKPVSPTITNGSSSSSGLSYSAQIAQQFSAYQQTPSQERQQRPGMSKIATHESSPSDSVFGKKPSEMHDAGKMFIGGLNWDTTDEGLRDYFSQFGKVDACTIMRDANGTSRGFAFLTFEDPNAVSLVVGREHFLDGKQIDPKRAIPREEHLRNTRYFVGGLAPTTTAESMKEFFSTYGKVVDATVMVDRESGRSKGFGFVTFEDANNADQLVGKIGLVLDEKQIEVKMAQPRSQRDQARSTNQIVGQNTAGMFNDTAQVARNTPMNIPFTPQQPNPMTMMMQRSAMNQMPMMSPAMPMMNMNPMAMAAMGMGMGGMNGMNGMMGGGMNGMNGMGMMGNGVGMAGMGGMNGMGGMGAMGNMGPMRLGMGPMGAMGMGAGAMGGMGAMGGNMAMGMGMRAGMGGAMGGGGAMGRMGMNTGGPGPARITSRGQHNFHPYAR</sequence>
<evidence type="ECO:0000256" key="2">
    <source>
        <dbReference type="ARBA" id="ARBA00022884"/>
    </source>
</evidence>
<dbReference type="InterPro" id="IPR000504">
    <property type="entry name" value="RRM_dom"/>
</dbReference>
<dbReference type="InterPro" id="IPR034156">
    <property type="entry name" value="Hrp1_RRM1"/>
</dbReference>
<dbReference type="PANTHER" id="PTHR48032">
    <property type="entry name" value="RNA-BINDING PROTEIN MUSASHI HOMOLOG RBP6"/>
    <property type="match status" value="1"/>
</dbReference>
<feature type="region of interest" description="Disordered" evidence="4">
    <location>
        <begin position="128"/>
        <end position="163"/>
    </location>
</feature>
<keyword evidence="8" id="KW-1185">Reference proteome</keyword>
<dbReference type="EMBL" id="KZ302258">
    <property type="protein sequence ID" value="PFH45978.1"/>
    <property type="molecule type" value="Genomic_DNA"/>
</dbReference>
<feature type="transmembrane region" description="Helical" evidence="5">
    <location>
        <begin position="399"/>
        <end position="417"/>
    </location>
</feature>
<feature type="domain" description="RRM" evidence="6">
    <location>
        <begin position="252"/>
        <end position="329"/>
    </location>
</feature>
<dbReference type="STRING" id="703135.A0A2A9N8A0"/>
<feature type="compositionally biased region" description="Polar residues" evidence="4">
    <location>
        <begin position="39"/>
        <end position="59"/>
    </location>
</feature>
<dbReference type="PANTHER" id="PTHR48032:SF6">
    <property type="entry name" value="RNA-BINDING (RRM_RBD_RNP MOTIFS) FAMILY PROTEIN"/>
    <property type="match status" value="1"/>
</dbReference>
<dbReference type="AlphaFoldDB" id="A0A2A9N8A0"/>
<evidence type="ECO:0000313" key="8">
    <source>
        <dbReference type="Proteomes" id="UP000242287"/>
    </source>
</evidence>
<evidence type="ECO:0000259" key="6">
    <source>
        <dbReference type="PROSITE" id="PS50102"/>
    </source>
</evidence>
<dbReference type="InterPro" id="IPR035979">
    <property type="entry name" value="RBD_domain_sf"/>
</dbReference>
<dbReference type="GO" id="GO:0006417">
    <property type="term" value="P:regulation of translation"/>
    <property type="evidence" value="ECO:0007669"/>
    <property type="project" value="TreeGrafter"/>
</dbReference>
<feature type="region of interest" description="Disordered" evidence="4">
    <location>
        <begin position="21"/>
        <end position="116"/>
    </location>
</feature>
<dbReference type="Pfam" id="PF00076">
    <property type="entry name" value="RRM_1"/>
    <property type="match status" value="2"/>
</dbReference>
<accession>A0A2A9N8A0</accession>
<gene>
    <name evidence="7" type="ORF">AMATHDRAFT_70802</name>
</gene>
<dbReference type="SUPFAM" id="SSF54928">
    <property type="entry name" value="RNA-binding domain, RBD"/>
    <property type="match status" value="2"/>
</dbReference>
<dbReference type="FunFam" id="3.30.70.330:FF:000025">
    <property type="entry name" value="RNA-binding protein Musashi homolog 2 isoform X1"/>
    <property type="match status" value="1"/>
</dbReference>
<keyword evidence="5" id="KW-0812">Transmembrane</keyword>
<keyword evidence="5" id="KW-1133">Transmembrane helix</keyword>
<protein>
    <recommendedName>
        <fullName evidence="6">RRM domain-containing protein</fullName>
    </recommendedName>
</protein>
<feature type="transmembrane region" description="Helical" evidence="5">
    <location>
        <begin position="468"/>
        <end position="489"/>
    </location>
</feature>
<feature type="transmembrane region" description="Helical" evidence="5">
    <location>
        <begin position="438"/>
        <end position="456"/>
    </location>
</feature>
<name>A0A2A9N8A0_9AGAR</name>
<reference evidence="7 8" key="1">
    <citation type="submission" date="2014-02" db="EMBL/GenBank/DDBJ databases">
        <title>Transposable element dynamics among asymbiotic and ectomycorrhizal Amanita fungi.</title>
        <authorList>
            <consortium name="DOE Joint Genome Institute"/>
            <person name="Hess J."/>
            <person name="Skrede I."/>
            <person name="Wolfe B."/>
            <person name="LaButti K."/>
            <person name="Ohm R.A."/>
            <person name="Grigoriev I.V."/>
            <person name="Pringle A."/>
        </authorList>
    </citation>
    <scope>NUCLEOTIDE SEQUENCE [LARGE SCALE GENOMIC DNA]</scope>
    <source>
        <strain evidence="7 8">SKay4041</strain>
    </source>
</reference>
<keyword evidence="2 3" id="KW-0694">RNA-binding</keyword>
<keyword evidence="5" id="KW-0472">Membrane</keyword>
<dbReference type="GO" id="GO:0003729">
    <property type="term" value="F:mRNA binding"/>
    <property type="evidence" value="ECO:0007669"/>
    <property type="project" value="TreeGrafter"/>
</dbReference>
<dbReference type="InterPro" id="IPR012677">
    <property type="entry name" value="Nucleotide-bd_a/b_plait_sf"/>
</dbReference>
<evidence type="ECO:0000256" key="3">
    <source>
        <dbReference type="PROSITE-ProRule" id="PRU00176"/>
    </source>
</evidence>
<dbReference type="OrthoDB" id="1875751at2759"/>
<dbReference type="PROSITE" id="PS50102">
    <property type="entry name" value="RRM"/>
    <property type="match status" value="2"/>
</dbReference>
<dbReference type="SMART" id="SM00360">
    <property type="entry name" value="RRM"/>
    <property type="match status" value="2"/>
</dbReference>
<dbReference type="CDD" id="cd12577">
    <property type="entry name" value="RRM1_Hrp1p"/>
    <property type="match status" value="1"/>
</dbReference>
<evidence type="ECO:0000256" key="5">
    <source>
        <dbReference type="SAM" id="Phobius"/>
    </source>
</evidence>
<feature type="compositionally biased region" description="Polar residues" evidence="4">
    <location>
        <begin position="67"/>
        <end position="95"/>
    </location>
</feature>
<dbReference type="Gene3D" id="3.30.70.330">
    <property type="match status" value="2"/>
</dbReference>
<feature type="domain" description="RRM" evidence="6">
    <location>
        <begin position="169"/>
        <end position="243"/>
    </location>
</feature>
<evidence type="ECO:0000313" key="7">
    <source>
        <dbReference type="EMBL" id="PFH45978.1"/>
    </source>
</evidence>
<evidence type="ECO:0000256" key="1">
    <source>
        <dbReference type="ARBA" id="ARBA00022737"/>
    </source>
</evidence>